<dbReference type="Proteomes" id="UP000827892">
    <property type="component" value="Chromosome IV"/>
</dbReference>
<evidence type="ECO:0000256" key="1">
    <source>
        <dbReference type="SAM" id="SignalP"/>
    </source>
</evidence>
<protein>
    <recommendedName>
        <fullName evidence="2">CUB-like domain-containing protein</fullName>
    </recommendedName>
</protein>
<dbReference type="InterPro" id="IPR003366">
    <property type="entry name" value="CUB-like_dom"/>
</dbReference>
<name>A0AAE9A4X6_CAEBR</name>
<evidence type="ECO:0000313" key="3">
    <source>
        <dbReference type="EMBL" id="ULT93121.1"/>
    </source>
</evidence>
<sequence length="146" mass="16764">MIHFSFLLVFLSIGSLFSQKITDCPTSAFDPPNDLNQTIWYPSDFSYSDPPFFSDYYSCLYKINVPKGYHAEVRLTFNQQMPPIIPAPVQVIDSQSFEEKLFSATDVPYFFVSNAGFIKLEARRTALSFYLLIALIPNRLLYHQAP</sequence>
<feature type="signal peptide" evidence="1">
    <location>
        <begin position="1"/>
        <end position="18"/>
    </location>
</feature>
<dbReference type="PANTHER" id="PTHR47407:SF1">
    <property type="entry name" value="CUB-LIKE DOMAIN-CONTAINING PROTEIN"/>
    <property type="match status" value="1"/>
</dbReference>
<reference evidence="3 4" key="1">
    <citation type="submission" date="2022-05" db="EMBL/GenBank/DDBJ databases">
        <title>Chromosome-level reference genomes for two strains of Caenorhabditis briggsae: an improved platform for comparative genomics.</title>
        <authorList>
            <person name="Stevens L."/>
            <person name="Andersen E.C."/>
        </authorList>
    </citation>
    <scope>NUCLEOTIDE SEQUENCE [LARGE SCALE GENOMIC DNA]</scope>
    <source>
        <strain evidence="3">QX1410_ONT</strain>
        <tissue evidence="3">Whole-organism</tissue>
    </source>
</reference>
<gene>
    <name evidence="3" type="ORF">L3Y34_002956</name>
</gene>
<accession>A0AAE9A4X6</accession>
<evidence type="ECO:0000313" key="4">
    <source>
        <dbReference type="Proteomes" id="UP000827892"/>
    </source>
</evidence>
<keyword evidence="1" id="KW-0732">Signal</keyword>
<evidence type="ECO:0000259" key="2">
    <source>
        <dbReference type="Pfam" id="PF02408"/>
    </source>
</evidence>
<dbReference type="EMBL" id="CP090894">
    <property type="protein sequence ID" value="ULT93121.1"/>
    <property type="molecule type" value="Genomic_DNA"/>
</dbReference>
<feature type="chain" id="PRO_5042254190" description="CUB-like domain-containing protein" evidence="1">
    <location>
        <begin position="19"/>
        <end position="146"/>
    </location>
</feature>
<feature type="domain" description="CUB-like" evidence="2">
    <location>
        <begin position="22"/>
        <end position="131"/>
    </location>
</feature>
<dbReference type="AlphaFoldDB" id="A0AAE9A4X6"/>
<dbReference type="PANTHER" id="PTHR47407">
    <property type="entry name" value="PROTEIN CBG15905-RELATED"/>
    <property type="match status" value="1"/>
</dbReference>
<proteinExistence type="predicted"/>
<organism evidence="3 4">
    <name type="scientific">Caenorhabditis briggsae</name>
    <dbReference type="NCBI Taxonomy" id="6238"/>
    <lineage>
        <taxon>Eukaryota</taxon>
        <taxon>Metazoa</taxon>
        <taxon>Ecdysozoa</taxon>
        <taxon>Nematoda</taxon>
        <taxon>Chromadorea</taxon>
        <taxon>Rhabditida</taxon>
        <taxon>Rhabditina</taxon>
        <taxon>Rhabditomorpha</taxon>
        <taxon>Rhabditoidea</taxon>
        <taxon>Rhabditidae</taxon>
        <taxon>Peloderinae</taxon>
        <taxon>Caenorhabditis</taxon>
    </lineage>
</organism>
<dbReference type="Pfam" id="PF02408">
    <property type="entry name" value="CUB_2"/>
    <property type="match status" value="1"/>
</dbReference>